<evidence type="ECO:0000259" key="5">
    <source>
        <dbReference type="PROSITE" id="PS50158"/>
    </source>
</evidence>
<evidence type="ECO:0000256" key="3">
    <source>
        <dbReference type="SAM" id="Coils"/>
    </source>
</evidence>
<reference evidence="6" key="1">
    <citation type="journal article" date="2019" name="Sci. Rep.">
        <title>Draft genome of Tanacetum cinerariifolium, the natural source of mosquito coil.</title>
        <authorList>
            <person name="Yamashiro T."/>
            <person name="Shiraishi A."/>
            <person name="Satake H."/>
            <person name="Nakayama K."/>
        </authorList>
    </citation>
    <scope>NUCLEOTIDE SEQUENCE</scope>
</reference>
<feature type="region of interest" description="Disordered" evidence="4">
    <location>
        <begin position="779"/>
        <end position="811"/>
    </location>
</feature>
<dbReference type="GO" id="GO:0008233">
    <property type="term" value="F:peptidase activity"/>
    <property type="evidence" value="ECO:0007669"/>
    <property type="project" value="UniProtKB-KW"/>
</dbReference>
<accession>A0A6L2MBU4</accession>
<keyword evidence="2" id="KW-0479">Metal-binding</keyword>
<gene>
    <name evidence="6" type="ORF">Tci_043316</name>
</gene>
<dbReference type="InterPro" id="IPR001878">
    <property type="entry name" value="Znf_CCHC"/>
</dbReference>
<organism evidence="6">
    <name type="scientific">Tanacetum cinerariifolium</name>
    <name type="common">Dalmatian daisy</name>
    <name type="synonym">Chrysanthemum cinerariifolium</name>
    <dbReference type="NCBI Taxonomy" id="118510"/>
    <lineage>
        <taxon>Eukaryota</taxon>
        <taxon>Viridiplantae</taxon>
        <taxon>Streptophyta</taxon>
        <taxon>Embryophyta</taxon>
        <taxon>Tracheophyta</taxon>
        <taxon>Spermatophyta</taxon>
        <taxon>Magnoliopsida</taxon>
        <taxon>eudicotyledons</taxon>
        <taxon>Gunneridae</taxon>
        <taxon>Pentapetalae</taxon>
        <taxon>asterids</taxon>
        <taxon>campanulids</taxon>
        <taxon>Asterales</taxon>
        <taxon>Asteraceae</taxon>
        <taxon>Asteroideae</taxon>
        <taxon>Anthemideae</taxon>
        <taxon>Anthemidinae</taxon>
        <taxon>Tanacetum</taxon>
    </lineage>
</organism>
<comment type="caution">
    <text evidence="6">The sequence shown here is derived from an EMBL/GenBank/DDBJ whole genome shotgun (WGS) entry which is preliminary data.</text>
</comment>
<proteinExistence type="predicted"/>
<dbReference type="GO" id="GO:0008270">
    <property type="term" value="F:zinc ion binding"/>
    <property type="evidence" value="ECO:0007669"/>
    <property type="project" value="UniProtKB-KW"/>
</dbReference>
<feature type="compositionally biased region" description="Basic and acidic residues" evidence="4">
    <location>
        <begin position="57"/>
        <end position="68"/>
    </location>
</feature>
<keyword evidence="1" id="KW-0645">Protease</keyword>
<protein>
    <submittedName>
        <fullName evidence="6">Putative ribonuclease H-like domain-containing protein</fullName>
    </submittedName>
</protein>
<dbReference type="PANTHER" id="PTHR42648">
    <property type="entry name" value="TRANSPOSASE, PUTATIVE-RELATED"/>
    <property type="match status" value="1"/>
</dbReference>
<feature type="region of interest" description="Disordered" evidence="4">
    <location>
        <begin position="57"/>
        <end position="102"/>
    </location>
</feature>
<dbReference type="GO" id="GO:0003676">
    <property type="term" value="F:nucleic acid binding"/>
    <property type="evidence" value="ECO:0007669"/>
    <property type="project" value="InterPro"/>
</dbReference>
<dbReference type="Pfam" id="PF13976">
    <property type="entry name" value="gag_pre-integrs"/>
    <property type="match status" value="1"/>
</dbReference>
<name>A0A6L2MBU4_TANCI</name>
<dbReference type="GO" id="GO:0006508">
    <property type="term" value="P:proteolysis"/>
    <property type="evidence" value="ECO:0007669"/>
    <property type="project" value="UniProtKB-KW"/>
</dbReference>
<dbReference type="EMBL" id="BKCJ010006289">
    <property type="protein sequence ID" value="GEU71338.1"/>
    <property type="molecule type" value="Genomic_DNA"/>
</dbReference>
<evidence type="ECO:0000256" key="4">
    <source>
        <dbReference type="SAM" id="MobiDB-lite"/>
    </source>
</evidence>
<keyword evidence="2" id="KW-0863">Zinc-finger</keyword>
<keyword evidence="2" id="KW-0862">Zinc</keyword>
<dbReference type="InterPro" id="IPR036875">
    <property type="entry name" value="Znf_CCHC_sf"/>
</dbReference>
<feature type="compositionally biased region" description="Basic residues" evidence="4">
    <location>
        <begin position="783"/>
        <end position="793"/>
    </location>
</feature>
<evidence type="ECO:0000256" key="1">
    <source>
        <dbReference type="ARBA" id="ARBA00022670"/>
    </source>
</evidence>
<feature type="domain" description="CCHC-type" evidence="5">
    <location>
        <begin position="393"/>
        <end position="408"/>
    </location>
</feature>
<dbReference type="PROSITE" id="PS50158">
    <property type="entry name" value="ZF_CCHC"/>
    <property type="match status" value="1"/>
</dbReference>
<dbReference type="InterPro" id="IPR039537">
    <property type="entry name" value="Retrotran_Ty1/copia-like"/>
</dbReference>
<evidence type="ECO:0000256" key="2">
    <source>
        <dbReference type="PROSITE-ProRule" id="PRU00047"/>
    </source>
</evidence>
<dbReference type="SUPFAM" id="SSF57756">
    <property type="entry name" value="Retrovirus zinc finger-like domains"/>
    <property type="match status" value="1"/>
</dbReference>
<keyword evidence="1" id="KW-0378">Hydrolase</keyword>
<dbReference type="InterPro" id="IPR054722">
    <property type="entry name" value="PolX-like_BBD"/>
</dbReference>
<keyword evidence="3" id="KW-0175">Coiled coil</keyword>
<sequence>MVSFFAFEERETYYVGWVTILMCVESWGCIDFARALIEISAESILKMKHDYNTCPKRVREAAPKDPTRASKSTSVEENEDGFVQVKSQKKKKNTGQAYGPSTSNSFDVLNKVDMANVHTQSTWNEDLEFDDEVDEVIFPEDENATAGEKMKKLLQVISVVRVILRTARVVDGVVQAVAPTSIEQRLAKKNELKARETLLMALPDKHQLKFNTQKDAKSLMEAIEKRFGGNKETKKVQKTLLKQQYENFSGYQSKVLKKPAQGVETHTLIWRNKIDLEDQSFDDLFKNLKIYEVKVKSLSSTSSNKQNIAFVSFQTTDSTNESVSAVTRVSATSSKVLVSALPNVDNLSDAEMDLKWQIAMLTMRARRFLQRTERNLRANGTTSIGFDMSKVECYNCHRIWHFARECRSPKDTRNKDTQRRNVLVETTTSNALVSQCDGVASYDWSFQANEKPTNYALMAFTSSSSTSSLGSDSEVAPCTKTCSKAYATLQSHYDKLTIDLRNSQFDVLSYKTCLESVEDRLVVYQQNENVFEEDIKLLKLDVMLRDNDLVELRKKFEKAEKERDKLKLTLENFQTSSKNLSKLLVNQITSKTGLCYDNQVFNSTMFDCDELISSKSDVSVPTSLVHDRYKSSKGYHIVPPLYTETFMPPKHDLVFHDAPTASQIVPHILNVEPKNESKGEHMPTQKAPSFVHTSKYVKTPKTSVKPIEHSTPVENVRKDILQSRVQKPVRNHAMRGNHHHYARMTHPHTNRHVVPTTVLTRFRLVPLNAARHVTTAVPQTNMKHQRPAKHVVNKPHSPIGRPINDRPSPKTSNFHHKVTTVKAKQVNAVQGVKIQVGHDLGPQKTLTFLFDVQGNPQQALKDKRVIDSGCSRHMTGNISYISNFEEINRGYVAFGENPKGGKITCKCKIKTSKLDFDDVYFVKELKFNLFSVSQMCDKKNSVLFTDTECVILSSDFKLPDENHVLLRVPRENNMYNVDLKNIVPSGDLTCLFAKATLDESNLWHKRLGDINFKTMNKLVKGNLVRGLPSKVFENTHTFVACKKGKQHRASCKSKPVSSVSQPLQRLHMDLFGPTFVKSLNKKSYCLVVTYDYSRFS</sequence>
<evidence type="ECO:0000313" key="6">
    <source>
        <dbReference type="EMBL" id="GEU71338.1"/>
    </source>
</evidence>
<dbReference type="PANTHER" id="PTHR42648:SF32">
    <property type="entry name" value="RIBONUCLEASE H-LIKE DOMAIN, GAG-PRE-INTEGRASE DOMAIN PROTEIN-RELATED"/>
    <property type="match status" value="1"/>
</dbReference>
<dbReference type="Pfam" id="PF22936">
    <property type="entry name" value="Pol_BBD"/>
    <property type="match status" value="1"/>
</dbReference>
<feature type="coiled-coil region" evidence="3">
    <location>
        <begin position="549"/>
        <end position="576"/>
    </location>
</feature>
<dbReference type="AlphaFoldDB" id="A0A6L2MBU4"/>
<dbReference type="InterPro" id="IPR025724">
    <property type="entry name" value="GAG-pre-integrase_dom"/>
</dbReference>